<dbReference type="InterPro" id="IPR023631">
    <property type="entry name" value="Amidase_dom"/>
</dbReference>
<dbReference type="SUPFAM" id="SSF75304">
    <property type="entry name" value="Amidase signature (AS) enzymes"/>
    <property type="match status" value="1"/>
</dbReference>
<keyword evidence="3" id="KW-1185">Reference proteome</keyword>
<comment type="caution">
    <text evidence="2">The sequence shown here is derived from an EMBL/GenBank/DDBJ whole genome shotgun (WGS) entry which is preliminary data.</text>
</comment>
<name>A0A327Y397_9RHOB</name>
<evidence type="ECO:0000313" key="3">
    <source>
        <dbReference type="Proteomes" id="UP000249165"/>
    </source>
</evidence>
<sequence length="390" mass="40242">MLIEHDPYHCYMPYPPVPVENAPDGPLAGLTLGVKDIYDVAGYRTGCGCPIRLAMSDIKTATAPAIQALLDAGAAFNGKLHTDELAWSMYGMNAHFGMPVNPNAPGRIPGGSSSGSGAACAGGLADITVGSDTGGSVRAPASFCGTWGIRPTHGLISLDGVMPLAPSYDTCGLFARDGATLLRALSVLLSDSAPLPDAPRLLKSPEMFDHLGADQRAATEAAFDGVTARDVALYPDGMDAAYATFLASMGGDAQKHIVPFIRDSNMPLVRGIDGRAAAAEALSAGDIARAEAQRTAFAAHVDAALGGDGVVLAPVVHDVAFAPDAPLEIFDNFRHISQRMLCVAGLAGLPQVTWPAGMLNGAPWGVSLIGPRGSDLSLVRLAMTLQKDTA</sequence>
<dbReference type="InterPro" id="IPR036928">
    <property type="entry name" value="AS_sf"/>
</dbReference>
<dbReference type="PANTHER" id="PTHR46310:SF7">
    <property type="entry name" value="AMIDASE 1"/>
    <property type="match status" value="1"/>
</dbReference>
<organism evidence="2 3">
    <name type="scientific">Salipiger aestuarii</name>
    <dbReference type="NCBI Taxonomy" id="568098"/>
    <lineage>
        <taxon>Bacteria</taxon>
        <taxon>Pseudomonadati</taxon>
        <taxon>Pseudomonadota</taxon>
        <taxon>Alphaproteobacteria</taxon>
        <taxon>Rhodobacterales</taxon>
        <taxon>Roseobacteraceae</taxon>
        <taxon>Salipiger</taxon>
    </lineage>
</organism>
<dbReference type="Proteomes" id="UP000249165">
    <property type="component" value="Unassembled WGS sequence"/>
</dbReference>
<feature type="domain" description="Amidase" evidence="1">
    <location>
        <begin position="21"/>
        <end position="202"/>
    </location>
</feature>
<dbReference type="OrthoDB" id="9777859at2"/>
<accession>A0A327Y397</accession>
<dbReference type="AlphaFoldDB" id="A0A327Y397"/>
<evidence type="ECO:0000313" key="2">
    <source>
        <dbReference type="EMBL" id="RAK15590.1"/>
    </source>
</evidence>
<dbReference type="RefSeq" id="WP_111550497.1">
    <property type="nucleotide sequence ID" value="NZ_LIGK01000018.1"/>
</dbReference>
<proteinExistence type="predicted"/>
<dbReference type="NCBIfam" id="NF006169">
    <property type="entry name" value="PRK08310.1"/>
    <property type="match status" value="1"/>
</dbReference>
<dbReference type="Gene3D" id="3.90.1300.10">
    <property type="entry name" value="Amidase signature (AS) domain"/>
    <property type="match status" value="1"/>
</dbReference>
<dbReference type="Pfam" id="PF01425">
    <property type="entry name" value="Amidase"/>
    <property type="match status" value="1"/>
</dbReference>
<dbReference type="EMBL" id="QLMG01000021">
    <property type="protein sequence ID" value="RAK15590.1"/>
    <property type="molecule type" value="Genomic_DNA"/>
</dbReference>
<evidence type="ECO:0000259" key="1">
    <source>
        <dbReference type="Pfam" id="PF01425"/>
    </source>
</evidence>
<dbReference type="PANTHER" id="PTHR46310">
    <property type="entry name" value="AMIDASE 1"/>
    <property type="match status" value="1"/>
</dbReference>
<reference evidence="2 3" key="1">
    <citation type="submission" date="2018-06" db="EMBL/GenBank/DDBJ databases">
        <title>Genomic Encyclopedia of Archaeal and Bacterial Type Strains, Phase II (KMG-II): from individual species to whole genera.</title>
        <authorList>
            <person name="Goeker M."/>
        </authorList>
    </citation>
    <scope>NUCLEOTIDE SEQUENCE [LARGE SCALE GENOMIC DNA]</scope>
    <source>
        <strain evidence="2 3">DSM 22011</strain>
    </source>
</reference>
<gene>
    <name evidence="2" type="ORF">ATI53_102113</name>
</gene>
<protein>
    <submittedName>
        <fullName evidence="2">Amidase</fullName>
    </submittedName>
</protein>